<dbReference type="AlphaFoldDB" id="A0A0A8YH32"/>
<dbReference type="EMBL" id="GBRH01272186">
    <property type="protein sequence ID" value="JAD25709.1"/>
    <property type="molecule type" value="Transcribed_RNA"/>
</dbReference>
<organism evidence="1">
    <name type="scientific">Arundo donax</name>
    <name type="common">Giant reed</name>
    <name type="synonym">Donax arundinaceus</name>
    <dbReference type="NCBI Taxonomy" id="35708"/>
    <lineage>
        <taxon>Eukaryota</taxon>
        <taxon>Viridiplantae</taxon>
        <taxon>Streptophyta</taxon>
        <taxon>Embryophyta</taxon>
        <taxon>Tracheophyta</taxon>
        <taxon>Spermatophyta</taxon>
        <taxon>Magnoliopsida</taxon>
        <taxon>Liliopsida</taxon>
        <taxon>Poales</taxon>
        <taxon>Poaceae</taxon>
        <taxon>PACMAD clade</taxon>
        <taxon>Arundinoideae</taxon>
        <taxon>Arundineae</taxon>
        <taxon>Arundo</taxon>
    </lineage>
</organism>
<protein>
    <submittedName>
        <fullName evidence="1">Uncharacterized protein</fullName>
    </submittedName>
</protein>
<accession>A0A0A8YH32</accession>
<evidence type="ECO:0000313" key="1">
    <source>
        <dbReference type="EMBL" id="JAD25709.1"/>
    </source>
</evidence>
<sequence length="39" mass="4465">MYNDCRQERTLEAFPGPRCFVSQNYGGNIRKLRSCLAGL</sequence>
<proteinExistence type="predicted"/>
<name>A0A0A8YH32_ARUDO</name>
<reference evidence="1" key="2">
    <citation type="journal article" date="2015" name="Data Brief">
        <title>Shoot transcriptome of the giant reed, Arundo donax.</title>
        <authorList>
            <person name="Barrero R.A."/>
            <person name="Guerrero F.D."/>
            <person name="Moolhuijzen P."/>
            <person name="Goolsby J.A."/>
            <person name="Tidwell J."/>
            <person name="Bellgard S.E."/>
            <person name="Bellgard M.I."/>
        </authorList>
    </citation>
    <scope>NUCLEOTIDE SEQUENCE</scope>
    <source>
        <tissue evidence="1">Shoot tissue taken approximately 20 cm above the soil surface</tissue>
    </source>
</reference>
<reference evidence="1" key="1">
    <citation type="submission" date="2014-09" db="EMBL/GenBank/DDBJ databases">
        <authorList>
            <person name="Magalhaes I.L.F."/>
            <person name="Oliveira U."/>
            <person name="Santos F.R."/>
            <person name="Vidigal T.H.D.A."/>
            <person name="Brescovit A.D."/>
            <person name="Santos A.J."/>
        </authorList>
    </citation>
    <scope>NUCLEOTIDE SEQUENCE</scope>
    <source>
        <tissue evidence="1">Shoot tissue taken approximately 20 cm above the soil surface</tissue>
    </source>
</reference>